<evidence type="ECO:0000313" key="2">
    <source>
        <dbReference type="EMBL" id="PWJ28167.1"/>
    </source>
</evidence>
<accession>A0A2Y9C5N4</accession>
<dbReference type="CDD" id="cd01839">
    <property type="entry name" value="SGNH_arylesterase_like"/>
    <property type="match status" value="1"/>
</dbReference>
<dbReference type="Proteomes" id="UP000245845">
    <property type="component" value="Unassembled WGS sequence"/>
</dbReference>
<gene>
    <name evidence="2" type="ORF">A8806_10945</name>
</gene>
<feature type="domain" description="SGNH hydrolase-type esterase" evidence="1">
    <location>
        <begin position="7"/>
        <end position="196"/>
    </location>
</feature>
<comment type="caution">
    <text evidence="2">The sequence shown here is derived from an EMBL/GenBank/DDBJ whole genome shotgun (WGS) entry which is preliminary data.</text>
</comment>
<organism evidence="2 3">
    <name type="scientific">Faecalicatena orotica</name>
    <dbReference type="NCBI Taxonomy" id="1544"/>
    <lineage>
        <taxon>Bacteria</taxon>
        <taxon>Bacillati</taxon>
        <taxon>Bacillota</taxon>
        <taxon>Clostridia</taxon>
        <taxon>Lachnospirales</taxon>
        <taxon>Lachnospiraceae</taxon>
        <taxon>Faecalicatena</taxon>
    </lineage>
</organism>
<dbReference type="InterPro" id="IPR036514">
    <property type="entry name" value="SGNH_hydro_sf"/>
</dbReference>
<evidence type="ECO:0000313" key="3">
    <source>
        <dbReference type="Proteomes" id="UP000245845"/>
    </source>
</evidence>
<reference evidence="2 3" key="1">
    <citation type="submission" date="2018-05" db="EMBL/GenBank/DDBJ databases">
        <title>The Hungate 1000. A catalogue of reference genomes from the rumen microbiome.</title>
        <authorList>
            <person name="Kelly W."/>
        </authorList>
    </citation>
    <scope>NUCLEOTIDE SEQUENCE [LARGE SCALE GENOMIC DNA]</scope>
    <source>
        <strain evidence="2 3">NLAE-zl-C242</strain>
    </source>
</reference>
<dbReference type="Pfam" id="PF13472">
    <property type="entry name" value="Lipase_GDSL_2"/>
    <property type="match status" value="1"/>
</dbReference>
<dbReference type="AlphaFoldDB" id="A0A2Y9C5N4"/>
<name>A0A2Y9C5N4_9FIRM</name>
<dbReference type="Gene3D" id="3.40.50.1110">
    <property type="entry name" value="SGNH hydrolase"/>
    <property type="match status" value="1"/>
</dbReference>
<evidence type="ECO:0000259" key="1">
    <source>
        <dbReference type="Pfam" id="PF13472"/>
    </source>
</evidence>
<dbReference type="InterPro" id="IPR013830">
    <property type="entry name" value="SGNH_hydro"/>
</dbReference>
<protein>
    <submittedName>
        <fullName evidence="2">Lysophospholipase L1-like esterase</fullName>
    </submittedName>
</protein>
<dbReference type="RefSeq" id="WP_109731983.1">
    <property type="nucleotide sequence ID" value="NZ_BAAACK010000009.1"/>
</dbReference>
<dbReference type="OrthoDB" id="164654at2"/>
<dbReference type="SUPFAM" id="SSF52266">
    <property type="entry name" value="SGNH hydrolase"/>
    <property type="match status" value="1"/>
</dbReference>
<dbReference type="PANTHER" id="PTHR30383">
    <property type="entry name" value="THIOESTERASE 1/PROTEASE 1/LYSOPHOSPHOLIPASE L1"/>
    <property type="match status" value="1"/>
</dbReference>
<sequence length="212" mass="23678">MKKRILCFGDSNTWGAIPGDSARHPQDVRWTGVLQRELGEDYQVIEEGYNGRTSVHDDVVEGRLAGITYFAPCCDSQSPLDLIILMLGTNDLKARFAVNPETIAFGFGRYLDVLKTVPMDGKKPEVLLVSPILINPAYRDNVLFYDMFGDGAYERSLGFAKAYKAFAEANGLHYMDAAQYGEASTKDGVHMEPQYHERLGKAFAEKVREVLN</sequence>
<dbReference type="EMBL" id="QGDL01000009">
    <property type="protein sequence ID" value="PWJ28167.1"/>
    <property type="molecule type" value="Genomic_DNA"/>
</dbReference>
<dbReference type="InterPro" id="IPR051532">
    <property type="entry name" value="Ester_Hydrolysis_Enzymes"/>
</dbReference>
<dbReference type="PANTHER" id="PTHR30383:SF29">
    <property type="entry name" value="SGNH HYDROLASE-TYPE ESTERASE DOMAIN-CONTAINING PROTEIN"/>
    <property type="match status" value="1"/>
</dbReference>
<proteinExistence type="predicted"/>
<keyword evidence="3" id="KW-1185">Reference proteome</keyword>